<keyword evidence="7 10" id="KW-0460">Magnesium</keyword>
<dbReference type="EC" id="3.6.-.-" evidence="10"/>
<dbReference type="AlphaFoldDB" id="C4GCB4"/>
<reference evidence="13" key="1">
    <citation type="submission" date="2009-04" db="EMBL/GenBank/DDBJ databases">
        <authorList>
            <person name="Weinstock G."/>
            <person name="Sodergren E."/>
            <person name="Clifton S."/>
            <person name="Fulton L."/>
            <person name="Fulton B."/>
            <person name="Courtney L."/>
            <person name="Fronick C."/>
            <person name="Harrison M."/>
            <person name="Strong C."/>
            <person name="Farmer C."/>
            <person name="Delahaunty K."/>
            <person name="Markovic C."/>
            <person name="Hall O."/>
            <person name="Minx P."/>
            <person name="Tomlinson C."/>
            <person name="Mitreva M."/>
            <person name="Nelson J."/>
            <person name="Hou S."/>
            <person name="Wollam A."/>
            <person name="Pepin K.H."/>
            <person name="Johnson M."/>
            <person name="Bhonagiri V."/>
            <person name="Nash W.E."/>
            <person name="Warren W."/>
            <person name="Chinwalla A."/>
            <person name="Mardis E.R."/>
            <person name="Wilson R.K."/>
        </authorList>
    </citation>
    <scope>NUCLEOTIDE SEQUENCE [LARGE SCALE GENOMIC DNA]</scope>
    <source>
        <strain evidence="13">DSM 14600</strain>
    </source>
</reference>
<dbReference type="InterPro" id="IPR027266">
    <property type="entry name" value="TrmE/GcvT-like"/>
</dbReference>
<dbReference type="SUPFAM" id="SSF52540">
    <property type="entry name" value="P-loop containing nucleoside triphosphate hydrolases"/>
    <property type="match status" value="1"/>
</dbReference>
<keyword evidence="4 10" id="KW-0479">Metal-binding</keyword>
<dbReference type="Gene3D" id="3.30.1360.120">
    <property type="entry name" value="Probable tRNA modification gtpase trme, domain 1"/>
    <property type="match status" value="1"/>
</dbReference>
<dbReference type="InterPro" id="IPR005225">
    <property type="entry name" value="Small_GTP-bd"/>
</dbReference>
<dbReference type="NCBIfam" id="NF003661">
    <property type="entry name" value="PRK05291.1-3"/>
    <property type="match status" value="1"/>
</dbReference>
<feature type="binding site" evidence="10">
    <location>
        <position position="268"/>
    </location>
    <ligand>
        <name>K(+)</name>
        <dbReference type="ChEBI" id="CHEBI:29103"/>
    </ligand>
</feature>
<proteinExistence type="inferred from homology"/>
<dbReference type="EMBL" id="ACIP02000003">
    <property type="protein sequence ID" value="EEP28056.1"/>
    <property type="molecule type" value="Genomic_DNA"/>
</dbReference>
<dbReference type="GO" id="GO:0046872">
    <property type="term" value="F:metal ion binding"/>
    <property type="evidence" value="ECO:0007669"/>
    <property type="project" value="UniProtKB-KW"/>
</dbReference>
<protein>
    <recommendedName>
        <fullName evidence="10">tRNA modification GTPase MnmE</fullName>
        <ecNumber evidence="10">3.6.-.-</ecNumber>
    </recommendedName>
</protein>
<dbReference type="STRING" id="626523.GCWU000342_01603"/>
<accession>C4GCB4</accession>
<evidence type="ECO:0000256" key="5">
    <source>
        <dbReference type="ARBA" id="ARBA00022741"/>
    </source>
</evidence>
<dbReference type="GO" id="GO:0042802">
    <property type="term" value="F:identical protein binding"/>
    <property type="evidence" value="ECO:0007669"/>
    <property type="project" value="UniProtKB-ARBA"/>
</dbReference>
<dbReference type="PANTHER" id="PTHR42714:SF2">
    <property type="entry name" value="TRNA MODIFICATION GTPASE GTPBP3, MITOCHONDRIAL"/>
    <property type="match status" value="1"/>
</dbReference>
<dbReference type="NCBIfam" id="TIGR00231">
    <property type="entry name" value="small_GTP"/>
    <property type="match status" value="1"/>
</dbReference>
<feature type="binding site" evidence="10">
    <location>
        <position position="247"/>
    </location>
    <ligand>
        <name>K(+)</name>
        <dbReference type="ChEBI" id="CHEBI:29103"/>
    </ligand>
</feature>
<evidence type="ECO:0000256" key="1">
    <source>
        <dbReference type="ARBA" id="ARBA00011043"/>
    </source>
</evidence>
<evidence type="ECO:0000313" key="14">
    <source>
        <dbReference type="Proteomes" id="UP000003494"/>
    </source>
</evidence>
<feature type="binding site" evidence="10">
    <location>
        <position position="482"/>
    </location>
    <ligand>
        <name>(6S)-5-formyl-5,6,7,8-tetrahydrofolate</name>
        <dbReference type="ChEBI" id="CHEBI:57457"/>
    </ligand>
</feature>
<dbReference type="InterPro" id="IPR027368">
    <property type="entry name" value="MnmE_dom2"/>
</dbReference>
<feature type="binding site" evidence="10">
    <location>
        <begin position="384"/>
        <end position="386"/>
    </location>
    <ligand>
        <name>GTP</name>
        <dbReference type="ChEBI" id="CHEBI:37565"/>
    </ligand>
</feature>
<dbReference type="HAMAP" id="MF_00379">
    <property type="entry name" value="GTPase_MnmE"/>
    <property type="match status" value="1"/>
</dbReference>
<evidence type="ECO:0000313" key="13">
    <source>
        <dbReference type="EMBL" id="EEP28056.1"/>
    </source>
</evidence>
<feature type="binding site" evidence="10">
    <location>
        <position position="23"/>
    </location>
    <ligand>
        <name>(6S)-5-formyl-5,6,7,8-tetrahydrofolate</name>
        <dbReference type="ChEBI" id="CHEBI:57457"/>
    </ligand>
</feature>
<comment type="cofactor">
    <cofactor evidence="10">
        <name>K(+)</name>
        <dbReference type="ChEBI" id="CHEBI:29103"/>
    </cofactor>
    <text evidence="10">Binds 1 potassium ion per subunit.</text>
</comment>
<dbReference type="PROSITE" id="PS51709">
    <property type="entry name" value="G_TRME"/>
    <property type="match status" value="1"/>
</dbReference>
<keyword evidence="6 10" id="KW-0378">Hydrolase</keyword>
<feature type="binding site" evidence="10">
    <location>
        <position position="141"/>
    </location>
    <ligand>
        <name>(6S)-5-formyl-5,6,7,8-tetrahydrofolate</name>
        <dbReference type="ChEBI" id="CHEBI:57457"/>
    </ligand>
</feature>
<dbReference type="GO" id="GO:0005829">
    <property type="term" value="C:cytosol"/>
    <property type="evidence" value="ECO:0007669"/>
    <property type="project" value="TreeGrafter"/>
</dbReference>
<dbReference type="Gene3D" id="3.40.50.300">
    <property type="entry name" value="P-loop containing nucleotide triphosphate hydrolases"/>
    <property type="match status" value="1"/>
</dbReference>
<gene>
    <name evidence="10" type="primary">mnmE</name>
    <name evidence="10 13" type="synonym">trmE</name>
    <name evidence="13" type="ORF">GCWU000342_01603</name>
</gene>
<dbReference type="GO" id="GO:0003924">
    <property type="term" value="F:GTPase activity"/>
    <property type="evidence" value="ECO:0007669"/>
    <property type="project" value="UniProtKB-UniRule"/>
</dbReference>
<feature type="binding site" evidence="10">
    <location>
        <position position="102"/>
    </location>
    <ligand>
        <name>(6S)-5-formyl-5,6,7,8-tetrahydrofolate</name>
        <dbReference type="ChEBI" id="CHEBI:57457"/>
    </ligand>
</feature>
<dbReference type="Pfam" id="PF12631">
    <property type="entry name" value="MnmE_helical"/>
    <property type="match status" value="1"/>
</dbReference>
<feature type="domain" description="TrmE-type G" evidence="12">
    <location>
        <begin position="237"/>
        <end position="403"/>
    </location>
</feature>
<evidence type="ECO:0000256" key="4">
    <source>
        <dbReference type="ARBA" id="ARBA00022723"/>
    </source>
</evidence>
<dbReference type="InterPro" id="IPR025867">
    <property type="entry name" value="MnmE_helical"/>
</dbReference>
<sequence length="482" mass="53162">MFQGDTIAAVATAMSNAGIGIIRISGPDAIAIADSVFRGKKALAEMESHTISYGHIVEDKGKTGGISEGEGTKDTGQVCLIDEVLVSVFRAPRTYTREDLVEINCHGGILILQKILRLLFSCGARPAEPGEFTKRAFLNGRIDMAQAESVMDLIHAQSELAIRNSMEQLSGALSCRIRDMREKLLYEIAFIESALDDPEHYDLDGYSDKLRNQVENLSAALERLLASSKEGSYLRDGILTAIVGRPNAGKSSLLNALAGRDRAIVTDIPGTTRDTLEERVRLGNLALRLIDTAGIRESEDRIEQIGVEKARKSMEEADLIIFVMDASLPLENEDCKMLNQLSSHGYLEHSIILLNKMDLTSILSAEQIQQVLPQLNPDRILSVSARREEGLDLLASAIERMFFTGQVRENQEILITNARHTYALQEARKALDLVLEGIDQGITEDFLTVDLMNCYEQLGLITGETLEDDLADEIFSKFCMGK</sequence>
<organism evidence="13 14">
    <name type="scientific">Shuttleworthella satelles DSM 14600</name>
    <dbReference type="NCBI Taxonomy" id="626523"/>
    <lineage>
        <taxon>Bacteria</taxon>
        <taxon>Bacillati</taxon>
        <taxon>Bacillota</taxon>
        <taxon>Clostridia</taxon>
        <taxon>Lachnospirales</taxon>
        <taxon>Lachnospiraceae</taxon>
        <taxon>Shuttleworthella</taxon>
    </lineage>
</organism>
<dbReference type="InterPro" id="IPR004520">
    <property type="entry name" value="GTPase_MnmE"/>
</dbReference>
<dbReference type="GO" id="GO:0002098">
    <property type="term" value="P:tRNA wobble uridine modification"/>
    <property type="evidence" value="ECO:0007669"/>
    <property type="project" value="TreeGrafter"/>
</dbReference>
<dbReference type="FunFam" id="3.40.50.300:FF:001376">
    <property type="entry name" value="tRNA modification GTPase MnmE"/>
    <property type="match status" value="1"/>
</dbReference>
<dbReference type="InterPro" id="IPR006073">
    <property type="entry name" value="GTP-bd"/>
</dbReference>
<evidence type="ECO:0000256" key="8">
    <source>
        <dbReference type="ARBA" id="ARBA00022958"/>
    </source>
</evidence>
<evidence type="ECO:0000256" key="10">
    <source>
        <dbReference type="HAMAP-Rule" id="MF_00379"/>
    </source>
</evidence>
<comment type="subunit">
    <text evidence="10">Homodimer. Heterotetramer of two MnmE and two MnmG subunits.</text>
</comment>
<evidence type="ECO:0000256" key="2">
    <source>
        <dbReference type="ARBA" id="ARBA00022490"/>
    </source>
</evidence>
<dbReference type="InterPro" id="IPR031168">
    <property type="entry name" value="G_TrmE"/>
</dbReference>
<evidence type="ECO:0000259" key="12">
    <source>
        <dbReference type="PROSITE" id="PS51709"/>
    </source>
</evidence>
<dbReference type="PRINTS" id="PR00326">
    <property type="entry name" value="GTP1OBG"/>
</dbReference>
<comment type="function">
    <text evidence="10">Exhibits a very high intrinsic GTPase hydrolysis rate. Involved in the addition of a carboxymethylaminomethyl (cmnm) group at the wobble position (U34) of certain tRNAs, forming tRNA-cmnm(5)s(2)U34.</text>
</comment>
<feature type="binding site" evidence="10">
    <location>
        <begin position="247"/>
        <end position="252"/>
    </location>
    <ligand>
        <name>GTP</name>
        <dbReference type="ChEBI" id="CHEBI:37565"/>
    </ligand>
</feature>
<dbReference type="PANTHER" id="PTHR42714">
    <property type="entry name" value="TRNA MODIFICATION GTPASE GTPBP3"/>
    <property type="match status" value="1"/>
</dbReference>
<feature type="binding site" evidence="10">
    <location>
        <position position="251"/>
    </location>
    <ligand>
        <name>Mg(2+)</name>
        <dbReference type="ChEBI" id="CHEBI:18420"/>
    </ligand>
</feature>
<comment type="subcellular location">
    <subcellularLocation>
        <location evidence="10">Cytoplasm</location>
    </subcellularLocation>
</comment>
<keyword evidence="8 10" id="KW-0630">Potassium</keyword>
<dbReference type="CDD" id="cd14858">
    <property type="entry name" value="TrmE_N"/>
    <property type="match status" value="1"/>
</dbReference>
<dbReference type="RefSeq" id="WP_006906600.1">
    <property type="nucleotide sequence ID" value="NZ_GG665866.1"/>
</dbReference>
<feature type="binding site" evidence="10">
    <location>
        <position position="272"/>
    </location>
    <ligand>
        <name>Mg(2+)</name>
        <dbReference type="ChEBI" id="CHEBI:18420"/>
    </ligand>
</feature>
<keyword evidence="9 10" id="KW-0342">GTP-binding</keyword>
<evidence type="ECO:0000256" key="11">
    <source>
        <dbReference type="RuleBase" id="RU003313"/>
    </source>
</evidence>
<keyword evidence="2 10" id="KW-0963">Cytoplasm</keyword>
<comment type="caution">
    <text evidence="13">The sequence shown here is derived from an EMBL/GenBank/DDBJ whole genome shotgun (WGS) entry which is preliminary data.</text>
</comment>
<feature type="binding site" evidence="10">
    <location>
        <position position="271"/>
    </location>
    <ligand>
        <name>K(+)</name>
        <dbReference type="ChEBI" id="CHEBI:29103"/>
    </ligand>
</feature>
<dbReference type="Pfam" id="PF01926">
    <property type="entry name" value="MMR_HSR1"/>
    <property type="match status" value="1"/>
</dbReference>
<dbReference type="CDD" id="cd04164">
    <property type="entry name" value="trmE"/>
    <property type="match status" value="1"/>
</dbReference>
<comment type="caution">
    <text evidence="10">Lacks conserved residue(s) required for the propagation of feature annotation.</text>
</comment>
<name>C4GCB4_9FIRM</name>
<dbReference type="eggNOG" id="COG0486">
    <property type="taxonomic scope" value="Bacteria"/>
</dbReference>
<keyword evidence="3 10" id="KW-0819">tRNA processing</keyword>
<dbReference type="Pfam" id="PF10396">
    <property type="entry name" value="TrmE_N"/>
    <property type="match status" value="1"/>
</dbReference>
<feature type="binding site" evidence="10">
    <location>
        <begin position="291"/>
        <end position="294"/>
    </location>
    <ligand>
        <name>GTP</name>
        <dbReference type="ChEBI" id="CHEBI:37565"/>
    </ligand>
</feature>
<dbReference type="NCBIfam" id="TIGR00450">
    <property type="entry name" value="mnmE_trmE_thdF"/>
    <property type="match status" value="1"/>
</dbReference>
<dbReference type="HOGENOM" id="CLU_019624_4_1_9"/>
<feature type="binding site" evidence="10">
    <location>
        <begin position="266"/>
        <end position="272"/>
    </location>
    <ligand>
        <name>GTP</name>
        <dbReference type="ChEBI" id="CHEBI:37565"/>
    </ligand>
</feature>
<keyword evidence="14" id="KW-1185">Reference proteome</keyword>
<comment type="similarity">
    <text evidence="1 10 11">Belongs to the TRAFAC class TrmE-Era-EngA-EngB-Septin-like GTPase superfamily. TrmE GTPase family.</text>
</comment>
<keyword evidence="5 10" id="KW-0547">Nucleotide-binding</keyword>
<dbReference type="Gene3D" id="1.20.120.430">
    <property type="entry name" value="tRNA modification GTPase MnmE domain 2"/>
    <property type="match status" value="1"/>
</dbReference>
<evidence type="ECO:0000256" key="9">
    <source>
        <dbReference type="ARBA" id="ARBA00023134"/>
    </source>
</evidence>
<evidence type="ECO:0000256" key="3">
    <source>
        <dbReference type="ARBA" id="ARBA00022694"/>
    </source>
</evidence>
<dbReference type="InterPro" id="IPR027417">
    <property type="entry name" value="P-loop_NTPase"/>
</dbReference>
<dbReference type="Proteomes" id="UP000003494">
    <property type="component" value="Unassembled WGS sequence"/>
</dbReference>
<evidence type="ECO:0000256" key="6">
    <source>
        <dbReference type="ARBA" id="ARBA00022801"/>
    </source>
</evidence>
<dbReference type="InterPro" id="IPR018948">
    <property type="entry name" value="GTP-bd_TrmE_N"/>
</dbReference>
<dbReference type="GO" id="GO:0005525">
    <property type="term" value="F:GTP binding"/>
    <property type="evidence" value="ECO:0007669"/>
    <property type="project" value="UniProtKB-UniRule"/>
</dbReference>
<dbReference type="FunFam" id="3.30.1360.120:FF:000003">
    <property type="entry name" value="tRNA modification GTPase MnmE"/>
    <property type="match status" value="1"/>
</dbReference>
<feature type="binding site" evidence="10">
    <location>
        <position position="266"/>
    </location>
    <ligand>
        <name>K(+)</name>
        <dbReference type="ChEBI" id="CHEBI:29103"/>
    </ligand>
</feature>
<evidence type="ECO:0000256" key="7">
    <source>
        <dbReference type="ARBA" id="ARBA00022842"/>
    </source>
</evidence>
<dbReference type="GO" id="GO:0030488">
    <property type="term" value="P:tRNA methylation"/>
    <property type="evidence" value="ECO:0007669"/>
    <property type="project" value="TreeGrafter"/>
</dbReference>